<dbReference type="AlphaFoldDB" id="A0AAE1CRH2"/>
<gene>
    <name evidence="1" type="ORF">RRG08_034732</name>
</gene>
<sequence>MGLMKSVAWQRLNIDTLVMAIKLNEMATIYSVLNEVLFRFKERKASFVNTGYRAADIPGYLMINISSLFGENSC</sequence>
<comment type="caution">
    <text evidence="1">The sequence shown here is derived from an EMBL/GenBank/DDBJ whole genome shotgun (WGS) entry which is preliminary data.</text>
</comment>
<organism evidence="1 2">
    <name type="scientific">Elysia crispata</name>
    <name type="common">lettuce slug</name>
    <dbReference type="NCBI Taxonomy" id="231223"/>
    <lineage>
        <taxon>Eukaryota</taxon>
        <taxon>Metazoa</taxon>
        <taxon>Spiralia</taxon>
        <taxon>Lophotrochozoa</taxon>
        <taxon>Mollusca</taxon>
        <taxon>Gastropoda</taxon>
        <taxon>Heterobranchia</taxon>
        <taxon>Euthyneura</taxon>
        <taxon>Panpulmonata</taxon>
        <taxon>Sacoglossa</taxon>
        <taxon>Placobranchoidea</taxon>
        <taxon>Plakobranchidae</taxon>
        <taxon>Elysia</taxon>
    </lineage>
</organism>
<proteinExistence type="predicted"/>
<evidence type="ECO:0000313" key="2">
    <source>
        <dbReference type="Proteomes" id="UP001283361"/>
    </source>
</evidence>
<accession>A0AAE1CRH2</accession>
<dbReference type="Proteomes" id="UP001283361">
    <property type="component" value="Unassembled WGS sequence"/>
</dbReference>
<name>A0AAE1CRH2_9GAST</name>
<evidence type="ECO:0000313" key="1">
    <source>
        <dbReference type="EMBL" id="KAK3730409.1"/>
    </source>
</evidence>
<keyword evidence="2" id="KW-1185">Reference proteome</keyword>
<protein>
    <submittedName>
        <fullName evidence="1">Uncharacterized protein</fullName>
    </submittedName>
</protein>
<dbReference type="EMBL" id="JAWDGP010007081">
    <property type="protein sequence ID" value="KAK3730409.1"/>
    <property type="molecule type" value="Genomic_DNA"/>
</dbReference>
<reference evidence="1" key="1">
    <citation type="journal article" date="2023" name="G3 (Bethesda)">
        <title>A reference genome for the long-term kleptoplast-retaining sea slug Elysia crispata morphotype clarki.</title>
        <authorList>
            <person name="Eastman K.E."/>
            <person name="Pendleton A.L."/>
            <person name="Shaikh M.A."/>
            <person name="Suttiyut T."/>
            <person name="Ogas R."/>
            <person name="Tomko P."/>
            <person name="Gavelis G."/>
            <person name="Widhalm J.R."/>
            <person name="Wisecaver J.H."/>
        </authorList>
    </citation>
    <scope>NUCLEOTIDE SEQUENCE</scope>
    <source>
        <strain evidence="1">ECLA1</strain>
    </source>
</reference>